<name>A0A6A5S7D6_9PLEO</name>
<evidence type="ECO:0000313" key="2">
    <source>
        <dbReference type="Proteomes" id="UP000800038"/>
    </source>
</evidence>
<gene>
    <name evidence="1" type="ORF">EJ02DRAFT_480107</name>
</gene>
<accession>A0A6A5S7D6</accession>
<reference evidence="1" key="1">
    <citation type="journal article" date="2020" name="Stud. Mycol.">
        <title>101 Dothideomycetes genomes: a test case for predicting lifestyles and emergence of pathogens.</title>
        <authorList>
            <person name="Haridas S."/>
            <person name="Albert R."/>
            <person name="Binder M."/>
            <person name="Bloem J."/>
            <person name="Labutti K."/>
            <person name="Salamov A."/>
            <person name="Andreopoulos B."/>
            <person name="Baker S."/>
            <person name="Barry K."/>
            <person name="Bills G."/>
            <person name="Bluhm B."/>
            <person name="Cannon C."/>
            <person name="Castanera R."/>
            <person name="Culley D."/>
            <person name="Daum C."/>
            <person name="Ezra D."/>
            <person name="Gonzalez J."/>
            <person name="Henrissat B."/>
            <person name="Kuo A."/>
            <person name="Liang C."/>
            <person name="Lipzen A."/>
            <person name="Lutzoni F."/>
            <person name="Magnuson J."/>
            <person name="Mondo S."/>
            <person name="Nolan M."/>
            <person name="Ohm R."/>
            <person name="Pangilinan J."/>
            <person name="Park H.-J."/>
            <person name="Ramirez L."/>
            <person name="Alfaro M."/>
            <person name="Sun H."/>
            <person name="Tritt A."/>
            <person name="Yoshinaga Y."/>
            <person name="Zwiers L.-H."/>
            <person name="Turgeon B."/>
            <person name="Goodwin S."/>
            <person name="Spatafora J."/>
            <person name="Crous P."/>
            <person name="Grigoriev I."/>
        </authorList>
    </citation>
    <scope>NUCLEOTIDE SEQUENCE</scope>
    <source>
        <strain evidence="1">CBS 161.51</strain>
    </source>
</reference>
<proteinExistence type="predicted"/>
<sequence>MADDFSAVRVALETISRASYNSLVSSTRELCQANAAIAEALLSLSRSSGHDADQVEAQVGGIVSSEHADLANATSEVDTAQNETQNMLQRYKARRGGPEHAVVRLAQYWIERKLTGSSFRNVGDANEHRLGIKRKRSIDGT</sequence>
<dbReference type="Proteomes" id="UP000800038">
    <property type="component" value="Unassembled WGS sequence"/>
</dbReference>
<keyword evidence="2" id="KW-1185">Reference proteome</keyword>
<evidence type="ECO:0000313" key="1">
    <source>
        <dbReference type="EMBL" id="KAF1936515.1"/>
    </source>
</evidence>
<dbReference type="EMBL" id="ML976184">
    <property type="protein sequence ID" value="KAF1936515.1"/>
    <property type="molecule type" value="Genomic_DNA"/>
</dbReference>
<dbReference type="AlphaFoldDB" id="A0A6A5S7D6"/>
<dbReference type="OrthoDB" id="3671042at2759"/>
<organism evidence="1 2">
    <name type="scientific">Clathrospora elynae</name>
    <dbReference type="NCBI Taxonomy" id="706981"/>
    <lineage>
        <taxon>Eukaryota</taxon>
        <taxon>Fungi</taxon>
        <taxon>Dikarya</taxon>
        <taxon>Ascomycota</taxon>
        <taxon>Pezizomycotina</taxon>
        <taxon>Dothideomycetes</taxon>
        <taxon>Pleosporomycetidae</taxon>
        <taxon>Pleosporales</taxon>
        <taxon>Diademaceae</taxon>
        <taxon>Clathrospora</taxon>
    </lineage>
</organism>
<protein>
    <submittedName>
        <fullName evidence="1">Uncharacterized protein</fullName>
    </submittedName>
</protein>